<keyword evidence="3 5" id="KW-0808">Transferase</keyword>
<dbReference type="InterPro" id="IPR050834">
    <property type="entry name" value="Glycosyltransf_2"/>
</dbReference>
<accession>A0A226WXY7</accession>
<dbReference type="PANTHER" id="PTHR43685">
    <property type="entry name" value="GLYCOSYLTRANSFERASE"/>
    <property type="match status" value="1"/>
</dbReference>
<protein>
    <submittedName>
        <fullName evidence="5">Glycosyl transferase, family 2</fullName>
    </submittedName>
</protein>
<dbReference type="PANTHER" id="PTHR43685:SF5">
    <property type="entry name" value="GLYCOSYLTRANSFERASE EPSE-RELATED"/>
    <property type="match status" value="1"/>
</dbReference>
<dbReference type="GO" id="GO:0016757">
    <property type="term" value="F:glycosyltransferase activity"/>
    <property type="evidence" value="ECO:0007669"/>
    <property type="project" value="UniProtKB-KW"/>
</dbReference>
<dbReference type="InterPro" id="IPR029044">
    <property type="entry name" value="Nucleotide-diphossugar_trans"/>
</dbReference>
<reference evidence="6" key="1">
    <citation type="submission" date="2017-01" db="EMBL/GenBank/DDBJ databases">
        <title>Genome Analysis of Deinococcus marmoris KOPRI26562.</title>
        <authorList>
            <person name="Kim J.H."/>
            <person name="Oh H.-M."/>
        </authorList>
    </citation>
    <scope>NUCLEOTIDE SEQUENCE [LARGE SCALE GENOMIC DNA]</scope>
    <source>
        <strain evidence="6">PAMC 26633</strain>
    </source>
</reference>
<keyword evidence="2" id="KW-0328">Glycosyltransferase</keyword>
<comment type="similarity">
    <text evidence="1">Belongs to the glycosyltransferase 2 family.</text>
</comment>
<dbReference type="SUPFAM" id="SSF53448">
    <property type="entry name" value="Nucleotide-diphospho-sugar transferases"/>
    <property type="match status" value="1"/>
</dbReference>
<dbReference type="EMBL" id="MTHB01000155">
    <property type="protein sequence ID" value="OXC76032.1"/>
    <property type="molecule type" value="Genomic_DNA"/>
</dbReference>
<name>A0A226WXY7_CABSO</name>
<sequence>MTAFSSTSATMPTTSMSPPTLDDVAVLIPVFNAQHDLDRTLASFCERAPVRVLIVDDGSLPPIVAPPVANLSIDVLRMPRNGGIELALQTGVAALAERGVKYAARIDAGDLATPYRLEKQRAYMEAHAETAALGMWTHVVSMEGAPLFDLRPPAGPAAIRRVMLLRSCFSHPTMMLRVTAVMEAGNYRAEYRAAEDLDLFLRLMQRHDCANLPEFGVYYELNEHGISATKRRTQTLSTLRLQLKYMRLTNLPDWLGVAKNIVHLMLPYGAVRALKTRLLHA</sequence>
<comment type="caution">
    <text evidence="5">The sequence shown here is derived from an EMBL/GenBank/DDBJ whole genome shotgun (WGS) entry which is preliminary data.</text>
</comment>
<gene>
    <name evidence="5" type="ORF">BSU04_23990</name>
</gene>
<evidence type="ECO:0000256" key="1">
    <source>
        <dbReference type="ARBA" id="ARBA00006739"/>
    </source>
</evidence>
<evidence type="ECO:0000313" key="5">
    <source>
        <dbReference type="EMBL" id="OXC76032.1"/>
    </source>
</evidence>
<dbReference type="RefSeq" id="WP_256983226.1">
    <property type="nucleotide sequence ID" value="NZ_MTHB01000155.1"/>
</dbReference>
<evidence type="ECO:0000256" key="3">
    <source>
        <dbReference type="ARBA" id="ARBA00022679"/>
    </source>
</evidence>
<dbReference type="Pfam" id="PF00535">
    <property type="entry name" value="Glycos_transf_2"/>
    <property type="match status" value="1"/>
</dbReference>
<dbReference type="Gene3D" id="3.90.550.10">
    <property type="entry name" value="Spore Coat Polysaccharide Biosynthesis Protein SpsA, Chain A"/>
    <property type="match status" value="1"/>
</dbReference>
<evidence type="ECO:0000256" key="2">
    <source>
        <dbReference type="ARBA" id="ARBA00022676"/>
    </source>
</evidence>
<evidence type="ECO:0000313" key="6">
    <source>
        <dbReference type="Proteomes" id="UP000214720"/>
    </source>
</evidence>
<evidence type="ECO:0000259" key="4">
    <source>
        <dbReference type="Pfam" id="PF00535"/>
    </source>
</evidence>
<feature type="domain" description="Glycosyltransferase 2-like" evidence="4">
    <location>
        <begin position="26"/>
        <end position="148"/>
    </location>
</feature>
<proteinExistence type="inferred from homology"/>
<dbReference type="AlphaFoldDB" id="A0A226WXY7"/>
<dbReference type="InterPro" id="IPR001173">
    <property type="entry name" value="Glyco_trans_2-like"/>
</dbReference>
<organism evidence="5 6">
    <name type="scientific">Caballeronia sordidicola</name>
    <name type="common">Burkholderia sordidicola</name>
    <dbReference type="NCBI Taxonomy" id="196367"/>
    <lineage>
        <taxon>Bacteria</taxon>
        <taxon>Pseudomonadati</taxon>
        <taxon>Pseudomonadota</taxon>
        <taxon>Betaproteobacteria</taxon>
        <taxon>Burkholderiales</taxon>
        <taxon>Burkholderiaceae</taxon>
        <taxon>Caballeronia</taxon>
    </lineage>
</organism>
<dbReference type="Proteomes" id="UP000214720">
    <property type="component" value="Unassembled WGS sequence"/>
</dbReference>